<feature type="binding site" evidence="11">
    <location>
        <position position="106"/>
    </location>
    <ligand>
        <name>Zn(2+)</name>
        <dbReference type="ChEBI" id="CHEBI:29105"/>
    </ligand>
</feature>
<dbReference type="PROSITE" id="PS00966">
    <property type="entry name" value="PMI_I_2"/>
    <property type="match status" value="1"/>
</dbReference>
<gene>
    <name evidence="18" type="primary">PMI1</name>
    <name evidence="18" type="ORF">LPJ53_005464</name>
</gene>
<comment type="cofactor">
    <cofactor evidence="11 12">
        <name>Zn(2+)</name>
        <dbReference type="ChEBI" id="CHEBI:29105"/>
    </cofactor>
    <text evidence="11 12">Binds 1 zinc ion per subunit.</text>
</comment>
<evidence type="ECO:0000256" key="13">
    <source>
        <dbReference type="RuleBase" id="RU004189"/>
    </source>
</evidence>
<evidence type="ECO:0000256" key="10">
    <source>
        <dbReference type="PIRSR" id="PIRSR001480-1"/>
    </source>
</evidence>
<dbReference type="PANTHER" id="PTHR10309:SF0">
    <property type="entry name" value="MANNOSE-6-PHOSPHATE ISOMERASE"/>
    <property type="match status" value="1"/>
</dbReference>
<accession>A0A9W7XV03</accession>
<dbReference type="Gene3D" id="1.10.441.10">
    <property type="entry name" value="Phosphomannose Isomerase, domain 2"/>
    <property type="match status" value="1"/>
</dbReference>
<keyword evidence="19" id="KW-1185">Reference proteome</keyword>
<evidence type="ECO:0000256" key="3">
    <source>
        <dbReference type="ARBA" id="ARBA00004666"/>
    </source>
</evidence>
<evidence type="ECO:0000256" key="12">
    <source>
        <dbReference type="RuleBase" id="RU000611"/>
    </source>
</evidence>
<dbReference type="PRINTS" id="PR00714">
    <property type="entry name" value="MAN6PISMRASE"/>
</dbReference>
<dbReference type="PIRSF" id="PIRSF001480">
    <property type="entry name" value="Mannose-6-phosphate_isomerase"/>
    <property type="match status" value="1"/>
</dbReference>
<evidence type="ECO:0000256" key="6">
    <source>
        <dbReference type="ARBA" id="ARBA00018236"/>
    </source>
</evidence>
<protein>
    <recommendedName>
        <fullName evidence="6 12">Mannose-6-phosphate isomerase</fullName>
        <ecNumber evidence="5 12">5.3.1.8</ecNumber>
    </recommendedName>
</protein>
<dbReference type="InterPro" id="IPR046456">
    <property type="entry name" value="PMI_typeI_C"/>
</dbReference>
<keyword evidence="8 11" id="KW-0862">Zinc</keyword>
<feature type="domain" description="Phosphomannose isomerase type I C-terminal" evidence="15">
    <location>
        <begin position="327"/>
        <end position="368"/>
    </location>
</feature>
<dbReference type="EC" id="5.3.1.8" evidence="5 12"/>
<dbReference type="NCBIfam" id="TIGR00218">
    <property type="entry name" value="manA"/>
    <property type="match status" value="1"/>
</dbReference>
<dbReference type="GO" id="GO:0009298">
    <property type="term" value="P:GDP-mannose biosynthetic process"/>
    <property type="evidence" value="ECO:0007669"/>
    <property type="project" value="InterPro"/>
</dbReference>
<evidence type="ECO:0000256" key="4">
    <source>
        <dbReference type="ARBA" id="ARBA00010772"/>
    </source>
</evidence>
<evidence type="ECO:0000259" key="15">
    <source>
        <dbReference type="Pfam" id="PF01238"/>
    </source>
</evidence>
<dbReference type="AlphaFoldDB" id="A0A9W7XV03"/>
<evidence type="ECO:0000313" key="18">
    <source>
        <dbReference type="EMBL" id="KAJ1719841.1"/>
    </source>
</evidence>
<evidence type="ECO:0000256" key="9">
    <source>
        <dbReference type="ARBA" id="ARBA00023235"/>
    </source>
</evidence>
<feature type="binding site" evidence="11">
    <location>
        <position position="104"/>
    </location>
    <ligand>
        <name>Zn(2+)</name>
        <dbReference type="ChEBI" id="CHEBI:29105"/>
    </ligand>
</feature>
<name>A0A9W7XV03_9FUNG</name>
<evidence type="ECO:0000259" key="16">
    <source>
        <dbReference type="Pfam" id="PF20511"/>
    </source>
</evidence>
<proteinExistence type="inferred from homology"/>
<dbReference type="InterPro" id="IPR001250">
    <property type="entry name" value="Man6P_Isoase-1"/>
</dbReference>
<evidence type="ECO:0000256" key="1">
    <source>
        <dbReference type="ARBA" id="ARBA00000757"/>
    </source>
</evidence>
<dbReference type="Gene3D" id="2.60.120.10">
    <property type="entry name" value="Jelly Rolls"/>
    <property type="match status" value="2"/>
</dbReference>
<comment type="catalytic activity">
    <reaction evidence="1 12">
        <text>D-mannose 6-phosphate = D-fructose 6-phosphate</text>
        <dbReference type="Rhea" id="RHEA:12356"/>
        <dbReference type="ChEBI" id="CHEBI:58735"/>
        <dbReference type="ChEBI" id="CHEBI:61527"/>
        <dbReference type="EC" id="5.3.1.8"/>
    </reaction>
</comment>
<evidence type="ECO:0000259" key="17">
    <source>
        <dbReference type="Pfam" id="PF20512"/>
    </source>
</evidence>
<dbReference type="OrthoDB" id="6605218at2759"/>
<evidence type="ECO:0000256" key="14">
    <source>
        <dbReference type="RuleBase" id="RU004248"/>
    </source>
</evidence>
<evidence type="ECO:0000256" key="11">
    <source>
        <dbReference type="PIRSR" id="PIRSR001480-2"/>
    </source>
</evidence>
<dbReference type="Pfam" id="PF01238">
    <property type="entry name" value="PMI_typeI_C"/>
    <property type="match status" value="1"/>
</dbReference>
<dbReference type="InterPro" id="IPR011051">
    <property type="entry name" value="RmlC_Cupin_sf"/>
</dbReference>
<feature type="binding site" evidence="11">
    <location>
        <position position="131"/>
    </location>
    <ligand>
        <name>Zn(2+)</name>
        <dbReference type="ChEBI" id="CHEBI:29105"/>
    </ligand>
</feature>
<dbReference type="InterPro" id="IPR046457">
    <property type="entry name" value="PMI_typeI_cat"/>
</dbReference>
<feature type="active site" evidence="10">
    <location>
        <position position="287"/>
    </location>
</feature>
<dbReference type="PANTHER" id="PTHR10309">
    <property type="entry name" value="MANNOSE-6-PHOSPHATE ISOMERASE"/>
    <property type="match status" value="1"/>
</dbReference>
<sequence>MAAIRLTCAVNNYHWGKHGLDSKAAQFAATNPDVTIDSNQTYAELWMGTHPSGPSNVYGTDTPLSAIVEECPEQALGAKVAAKYGASIPFLFKVLSIEKALSIQAHPDKALAEKLHAERSTVYKDPNHKPEMSIALTDFIAMSGFRPLEEIAQFLEEYPEFRALVSQSSGPFLDALKSGSDVDAKKAVLKALFSELMNAPDADVKEQLALLLARVSQAEAGDELSPNALVQRLAEEYPGDVGVFCVFVLNVLSLRPGDAFFMGPNDPHAYISGDCVECMATSDNVVRAGLTPKLRDVPVLVDMLTYEFGTPDAKLLKPVPFAGAKHSVVYDPPIDEFSVIKTALSEGQKEEFAVEGPQILIVSEGTGILVDSEESHPLAPGYVYFIVANSSVVIEASGDSGLVAYTATCLP</sequence>
<feature type="domain" description="Phosphomannose isomerase type I catalytic" evidence="16">
    <location>
        <begin position="4"/>
        <end position="148"/>
    </location>
</feature>
<reference evidence="18" key="1">
    <citation type="submission" date="2022-07" db="EMBL/GenBank/DDBJ databases">
        <title>Phylogenomic reconstructions and comparative analyses of Kickxellomycotina fungi.</title>
        <authorList>
            <person name="Reynolds N.K."/>
            <person name="Stajich J.E."/>
            <person name="Barry K."/>
            <person name="Grigoriev I.V."/>
            <person name="Crous P."/>
            <person name="Smith M.E."/>
        </authorList>
    </citation>
    <scope>NUCLEOTIDE SEQUENCE</scope>
    <source>
        <strain evidence="18">NBRC 32514</strain>
    </source>
</reference>
<feature type="binding site" evidence="11">
    <location>
        <position position="268"/>
    </location>
    <ligand>
        <name>Zn(2+)</name>
        <dbReference type="ChEBI" id="CHEBI:29105"/>
    </ligand>
</feature>
<dbReference type="SUPFAM" id="SSF51182">
    <property type="entry name" value="RmlC-like cupins"/>
    <property type="match status" value="1"/>
</dbReference>
<dbReference type="EMBL" id="JANBOJ010000332">
    <property type="protein sequence ID" value="KAJ1719841.1"/>
    <property type="molecule type" value="Genomic_DNA"/>
</dbReference>
<dbReference type="CDD" id="cd07011">
    <property type="entry name" value="cupin_PMI_type_I_N"/>
    <property type="match status" value="1"/>
</dbReference>
<evidence type="ECO:0000256" key="5">
    <source>
        <dbReference type="ARBA" id="ARBA00011956"/>
    </source>
</evidence>
<dbReference type="InterPro" id="IPR046458">
    <property type="entry name" value="PMI_typeI_hel"/>
</dbReference>
<dbReference type="GO" id="GO:0008270">
    <property type="term" value="F:zinc ion binding"/>
    <property type="evidence" value="ECO:0007669"/>
    <property type="project" value="InterPro"/>
</dbReference>
<dbReference type="GO" id="GO:0005975">
    <property type="term" value="P:carbohydrate metabolic process"/>
    <property type="evidence" value="ECO:0007669"/>
    <property type="project" value="InterPro"/>
</dbReference>
<evidence type="ECO:0000256" key="2">
    <source>
        <dbReference type="ARBA" id="ARBA00002564"/>
    </source>
</evidence>
<dbReference type="Pfam" id="PF20512">
    <property type="entry name" value="PMI_typeI_hel"/>
    <property type="match status" value="1"/>
</dbReference>
<dbReference type="InterPro" id="IPR018050">
    <property type="entry name" value="Pmannose_isomerase-type1_CS"/>
</dbReference>
<evidence type="ECO:0000313" key="19">
    <source>
        <dbReference type="Proteomes" id="UP001149813"/>
    </source>
</evidence>
<organism evidence="18 19">
    <name type="scientific">Coemansia erecta</name>
    <dbReference type="NCBI Taxonomy" id="147472"/>
    <lineage>
        <taxon>Eukaryota</taxon>
        <taxon>Fungi</taxon>
        <taxon>Fungi incertae sedis</taxon>
        <taxon>Zoopagomycota</taxon>
        <taxon>Kickxellomycotina</taxon>
        <taxon>Kickxellomycetes</taxon>
        <taxon>Kickxellales</taxon>
        <taxon>Kickxellaceae</taxon>
        <taxon>Coemansia</taxon>
    </lineage>
</organism>
<comment type="function">
    <text evidence="2">Involved in the synthesis of the GDP-mannose and dolichol-phosphate-mannose required for a number of critical mannosyl transfer reactions.</text>
</comment>
<dbReference type="Proteomes" id="UP001149813">
    <property type="component" value="Unassembled WGS sequence"/>
</dbReference>
<dbReference type="InterPro" id="IPR014710">
    <property type="entry name" value="RmlC-like_jellyroll"/>
</dbReference>
<comment type="similarity">
    <text evidence="4 13">Belongs to the mannose-6-phosphate isomerase type 1 family.</text>
</comment>
<feature type="domain" description="Phosphomannose isomerase type I helical insertion" evidence="17">
    <location>
        <begin position="177"/>
        <end position="249"/>
    </location>
</feature>
<dbReference type="GO" id="GO:0005829">
    <property type="term" value="C:cytosol"/>
    <property type="evidence" value="ECO:0007669"/>
    <property type="project" value="TreeGrafter"/>
</dbReference>
<evidence type="ECO:0000256" key="8">
    <source>
        <dbReference type="ARBA" id="ARBA00022833"/>
    </source>
</evidence>
<dbReference type="GO" id="GO:0004476">
    <property type="term" value="F:mannose-6-phosphate isomerase activity"/>
    <property type="evidence" value="ECO:0007669"/>
    <property type="project" value="UniProtKB-EC"/>
</dbReference>
<evidence type="ECO:0000256" key="7">
    <source>
        <dbReference type="ARBA" id="ARBA00022723"/>
    </source>
</evidence>
<comment type="pathway">
    <text evidence="3 14">Nucleotide-sugar biosynthesis; GDP-alpha-D-mannose biosynthesis; alpha-D-mannose 1-phosphate from D-fructose 6-phosphate: step 1/2.</text>
</comment>
<comment type="caution">
    <text evidence="18">The sequence shown here is derived from an EMBL/GenBank/DDBJ whole genome shotgun (WGS) entry which is preliminary data.</text>
</comment>
<dbReference type="PROSITE" id="PS00965">
    <property type="entry name" value="PMI_I_1"/>
    <property type="match status" value="1"/>
</dbReference>
<dbReference type="InterPro" id="IPR016305">
    <property type="entry name" value="Mannose-6-P_Isomerase"/>
</dbReference>
<keyword evidence="9 12" id="KW-0413">Isomerase</keyword>
<keyword evidence="7 11" id="KW-0479">Metal-binding</keyword>
<dbReference type="Pfam" id="PF20511">
    <property type="entry name" value="PMI_typeI_cat"/>
    <property type="match status" value="1"/>
</dbReference>